<keyword evidence="4" id="KW-1185">Reference proteome</keyword>
<dbReference type="AlphaFoldDB" id="A0AAN5D0H7"/>
<feature type="domain" description="Tyrosine-protein phosphatase" evidence="1">
    <location>
        <begin position="48"/>
        <end position="304"/>
    </location>
</feature>
<evidence type="ECO:0008006" key="5">
    <source>
        <dbReference type="Google" id="ProtNLM"/>
    </source>
</evidence>
<gene>
    <name evidence="3" type="ORF">PMAYCL1PPCAC_23587</name>
</gene>
<evidence type="ECO:0000259" key="2">
    <source>
        <dbReference type="PROSITE" id="PS50056"/>
    </source>
</evidence>
<dbReference type="CDD" id="cd00047">
    <property type="entry name" value="PTPc"/>
    <property type="match status" value="1"/>
</dbReference>
<accession>A0AAN5D0H7</accession>
<dbReference type="SMART" id="SM00404">
    <property type="entry name" value="PTPc_motif"/>
    <property type="match status" value="1"/>
</dbReference>
<dbReference type="PROSITE" id="PS50056">
    <property type="entry name" value="TYR_PHOSPHATASE_2"/>
    <property type="match status" value="1"/>
</dbReference>
<sequence>MSKEKSTAASNWADWVLKSEKGWRAIANQFNDHIDWYTVANESKAFDENQDKCRYYNVGCFDWNRIVLSSRPAQDDFYHANSVHLEGDDQFHVIAAQVETSSSFSPIVNQGPLHNTTEDFWEMIYQEKVSTIVQLCNFTEGPERTRCSEYWPVKNDLSFGDFTVTLELEDLIDENITDIQLRTFTLKKNDESEVHSVRHIFYCRWPDYGVPREVTPLITIIRWLEENGGMGKDAPLLVHCLAGIGRTGTLIMTLMGLRHIRRLGFREDCSGFMVEIAKELRRHRDGSVQTPQQYIYAHAALLKLLALEGLVEEDDRLKGFRYVNAPEF</sequence>
<feature type="domain" description="Tyrosine specific protein phosphatases" evidence="2">
    <location>
        <begin position="215"/>
        <end position="295"/>
    </location>
</feature>
<dbReference type="PROSITE" id="PS50055">
    <property type="entry name" value="TYR_PHOSPHATASE_PTP"/>
    <property type="match status" value="1"/>
</dbReference>
<dbReference type="GO" id="GO:0004725">
    <property type="term" value="F:protein tyrosine phosphatase activity"/>
    <property type="evidence" value="ECO:0007669"/>
    <property type="project" value="InterPro"/>
</dbReference>
<name>A0AAN5D0H7_9BILA</name>
<organism evidence="3 4">
    <name type="scientific">Pristionchus mayeri</name>
    <dbReference type="NCBI Taxonomy" id="1317129"/>
    <lineage>
        <taxon>Eukaryota</taxon>
        <taxon>Metazoa</taxon>
        <taxon>Ecdysozoa</taxon>
        <taxon>Nematoda</taxon>
        <taxon>Chromadorea</taxon>
        <taxon>Rhabditida</taxon>
        <taxon>Rhabditina</taxon>
        <taxon>Diplogasteromorpha</taxon>
        <taxon>Diplogasteroidea</taxon>
        <taxon>Neodiplogasteridae</taxon>
        <taxon>Pristionchus</taxon>
    </lineage>
</organism>
<evidence type="ECO:0000313" key="3">
    <source>
        <dbReference type="EMBL" id="GMR53392.1"/>
    </source>
</evidence>
<dbReference type="PANTHER" id="PTHR46163">
    <property type="entry name" value="TYROSINE-PROTEIN PHOSPHATASE-RELATED"/>
    <property type="match status" value="1"/>
</dbReference>
<proteinExistence type="predicted"/>
<dbReference type="InterPro" id="IPR052782">
    <property type="entry name" value="Oocyte-zygote_transition_reg"/>
</dbReference>
<dbReference type="InterPro" id="IPR000387">
    <property type="entry name" value="Tyr_Pase_dom"/>
</dbReference>
<reference evidence="4" key="1">
    <citation type="submission" date="2022-10" db="EMBL/GenBank/DDBJ databases">
        <title>Genome assembly of Pristionchus species.</title>
        <authorList>
            <person name="Yoshida K."/>
            <person name="Sommer R.J."/>
        </authorList>
    </citation>
    <scope>NUCLEOTIDE SEQUENCE [LARGE SCALE GENOMIC DNA]</scope>
    <source>
        <strain evidence="4">RS5460</strain>
    </source>
</reference>
<dbReference type="PROSITE" id="PS00383">
    <property type="entry name" value="TYR_PHOSPHATASE_1"/>
    <property type="match status" value="1"/>
</dbReference>
<dbReference type="SMART" id="SM00194">
    <property type="entry name" value="PTPc"/>
    <property type="match status" value="1"/>
</dbReference>
<dbReference type="PRINTS" id="PR00700">
    <property type="entry name" value="PRTYPHPHTASE"/>
</dbReference>
<dbReference type="InterPro" id="IPR016130">
    <property type="entry name" value="Tyr_Pase_AS"/>
</dbReference>
<protein>
    <recommendedName>
        <fullName evidence="5">Tyrosine phosphatase</fullName>
    </recommendedName>
</protein>
<dbReference type="InterPro" id="IPR003595">
    <property type="entry name" value="Tyr_Pase_cat"/>
</dbReference>
<dbReference type="SUPFAM" id="SSF52799">
    <property type="entry name" value="(Phosphotyrosine protein) phosphatases II"/>
    <property type="match status" value="1"/>
</dbReference>
<dbReference type="Gene3D" id="3.90.190.10">
    <property type="entry name" value="Protein tyrosine phosphatase superfamily"/>
    <property type="match status" value="1"/>
</dbReference>
<dbReference type="Proteomes" id="UP001328107">
    <property type="component" value="Unassembled WGS sequence"/>
</dbReference>
<comment type="caution">
    <text evidence="3">The sequence shown here is derived from an EMBL/GenBank/DDBJ whole genome shotgun (WGS) entry which is preliminary data.</text>
</comment>
<evidence type="ECO:0000313" key="4">
    <source>
        <dbReference type="Proteomes" id="UP001328107"/>
    </source>
</evidence>
<dbReference type="Pfam" id="PF00102">
    <property type="entry name" value="Y_phosphatase"/>
    <property type="match status" value="1"/>
</dbReference>
<dbReference type="EMBL" id="BTRK01000005">
    <property type="protein sequence ID" value="GMR53392.1"/>
    <property type="molecule type" value="Genomic_DNA"/>
</dbReference>
<evidence type="ECO:0000259" key="1">
    <source>
        <dbReference type="PROSITE" id="PS50055"/>
    </source>
</evidence>
<dbReference type="InterPro" id="IPR029021">
    <property type="entry name" value="Prot-tyrosine_phosphatase-like"/>
</dbReference>
<dbReference type="InterPro" id="IPR000242">
    <property type="entry name" value="PTP_cat"/>
</dbReference>